<reference evidence="2 3" key="1">
    <citation type="submission" date="2023-10" db="EMBL/GenBank/DDBJ databases">
        <title>Genomes of two closely related lineages of the louse Polyplax serrata with different host specificities.</title>
        <authorList>
            <person name="Martinu J."/>
            <person name="Tarabai H."/>
            <person name="Stefka J."/>
            <person name="Hypsa V."/>
        </authorList>
    </citation>
    <scope>NUCLEOTIDE SEQUENCE [LARGE SCALE GENOMIC DNA]</scope>
    <source>
        <strain evidence="2">HR10_N</strain>
    </source>
</reference>
<protein>
    <submittedName>
        <fullName evidence="2">Uncharacterized protein</fullName>
    </submittedName>
</protein>
<accession>A0AAN8NRL4</accession>
<dbReference type="EMBL" id="JAWJWE010000037">
    <property type="protein sequence ID" value="KAK6625353.1"/>
    <property type="molecule type" value="Genomic_DNA"/>
</dbReference>
<evidence type="ECO:0000313" key="2">
    <source>
        <dbReference type="EMBL" id="KAK6625353.1"/>
    </source>
</evidence>
<evidence type="ECO:0000256" key="1">
    <source>
        <dbReference type="SAM" id="MobiDB-lite"/>
    </source>
</evidence>
<feature type="region of interest" description="Disordered" evidence="1">
    <location>
        <begin position="1"/>
        <end position="47"/>
    </location>
</feature>
<organism evidence="2 3">
    <name type="scientific">Polyplax serrata</name>
    <name type="common">Common mouse louse</name>
    <dbReference type="NCBI Taxonomy" id="468196"/>
    <lineage>
        <taxon>Eukaryota</taxon>
        <taxon>Metazoa</taxon>
        <taxon>Ecdysozoa</taxon>
        <taxon>Arthropoda</taxon>
        <taxon>Hexapoda</taxon>
        <taxon>Insecta</taxon>
        <taxon>Pterygota</taxon>
        <taxon>Neoptera</taxon>
        <taxon>Paraneoptera</taxon>
        <taxon>Psocodea</taxon>
        <taxon>Troctomorpha</taxon>
        <taxon>Phthiraptera</taxon>
        <taxon>Anoplura</taxon>
        <taxon>Polyplacidae</taxon>
        <taxon>Polyplax</taxon>
    </lineage>
</organism>
<proteinExistence type="predicted"/>
<name>A0AAN8NRL4_POLSC</name>
<feature type="compositionally biased region" description="Basic residues" evidence="1">
    <location>
        <begin position="245"/>
        <end position="257"/>
    </location>
</feature>
<feature type="region of interest" description="Disordered" evidence="1">
    <location>
        <begin position="234"/>
        <end position="257"/>
    </location>
</feature>
<gene>
    <name evidence="2" type="ORF">RUM43_005650</name>
</gene>
<evidence type="ECO:0000313" key="3">
    <source>
        <dbReference type="Proteomes" id="UP001372834"/>
    </source>
</evidence>
<comment type="caution">
    <text evidence="2">The sequence shown here is derived from an EMBL/GenBank/DDBJ whole genome shotgun (WGS) entry which is preliminary data.</text>
</comment>
<dbReference type="AlphaFoldDB" id="A0AAN8NRL4"/>
<sequence>MTIGMRDGGKQDGSEMTRLPRFNKNNSGTPKLNSSHRGSTNHPASDEDYITNITTTLQILLQIYRNLLSIKLRVILLNVSFPPKNVVSQRAGSSGSDVTRFHPSDAHKSNSFGNLKQFCLVSSTGRLSTRPDFDENLRSTQTSIVLRRALPFLFQSISCTDYVACGLCIPIFTSLQVRVPGPVTSSEFNLRVLVMRMLRYPSYKRGIGHAPNPPTTGASRAVCVLPHRVDSKMASTTKTKSVPSRWHRQKNQIKKGV</sequence>
<feature type="compositionally biased region" description="Polar residues" evidence="1">
    <location>
        <begin position="23"/>
        <end position="43"/>
    </location>
</feature>
<dbReference type="Proteomes" id="UP001372834">
    <property type="component" value="Unassembled WGS sequence"/>
</dbReference>